<dbReference type="PANTHER" id="PTHR28259">
    <property type="entry name" value="FLUORIDE EXPORT PROTEIN 1-RELATED"/>
    <property type="match status" value="1"/>
</dbReference>
<feature type="transmembrane region" description="Helical" evidence="12">
    <location>
        <begin position="72"/>
        <end position="96"/>
    </location>
</feature>
<evidence type="ECO:0000256" key="7">
    <source>
        <dbReference type="ARBA" id="ARBA00023065"/>
    </source>
</evidence>
<evidence type="ECO:0000256" key="10">
    <source>
        <dbReference type="ARBA" id="ARBA00035120"/>
    </source>
</evidence>
<keyword evidence="7 12" id="KW-0406">Ion transport</keyword>
<accession>A0ABS2DRX3</accession>
<dbReference type="PANTHER" id="PTHR28259:SF1">
    <property type="entry name" value="FLUORIDE EXPORT PROTEIN 1-RELATED"/>
    <property type="match status" value="1"/>
</dbReference>
<evidence type="ECO:0000256" key="4">
    <source>
        <dbReference type="ARBA" id="ARBA00022692"/>
    </source>
</evidence>
<reference evidence="13 14" key="1">
    <citation type="journal article" date="2021" name="Sci. Rep.">
        <title>The distribution of antibiotic resistance genes in chicken gut microbiota commensals.</title>
        <authorList>
            <person name="Juricova H."/>
            <person name="Matiasovicova J."/>
            <person name="Kubasova T."/>
            <person name="Cejkova D."/>
            <person name="Rychlik I."/>
        </authorList>
    </citation>
    <scope>NUCLEOTIDE SEQUENCE [LARGE SCALE GENOMIC DNA]</scope>
    <source>
        <strain evidence="13 14">An829</strain>
    </source>
</reference>
<sequence length="137" mass="14117">MKDGPFWLVALSVGSGAAIGAVLRWALSYALNPKWATLPLGTLSANLIGAYLIGLAAAAFASHPAVPPAVRLFVVTGFLGGLTTFSTFSSEAVALLSGAHYGRAALHVLLHGGGSFLLTALGMFSWHAIEEVLRRAG</sequence>
<evidence type="ECO:0000256" key="3">
    <source>
        <dbReference type="ARBA" id="ARBA00022519"/>
    </source>
</evidence>
<dbReference type="NCBIfam" id="TIGR00494">
    <property type="entry name" value="crcB"/>
    <property type="match status" value="1"/>
</dbReference>
<dbReference type="Pfam" id="PF02537">
    <property type="entry name" value="CRCB"/>
    <property type="match status" value="1"/>
</dbReference>
<dbReference type="EMBL" id="JACJJC010000003">
    <property type="protein sequence ID" value="MBM6703463.1"/>
    <property type="molecule type" value="Genomic_DNA"/>
</dbReference>
<keyword evidence="12" id="KW-0479">Metal-binding</keyword>
<comment type="activity regulation">
    <text evidence="12">Na(+) is not transported, but it plays an essential structural role and its presence is essential for fluoride channel function.</text>
</comment>
<dbReference type="Proteomes" id="UP000715095">
    <property type="component" value="Unassembled WGS sequence"/>
</dbReference>
<gene>
    <name evidence="12 13" type="primary">crcB</name>
    <name evidence="12" type="synonym">fluC</name>
    <name evidence="13" type="ORF">H6A60_02995</name>
</gene>
<dbReference type="InterPro" id="IPR003691">
    <property type="entry name" value="FluC"/>
</dbReference>
<keyword evidence="9 12" id="KW-0407">Ion channel</keyword>
<dbReference type="HAMAP" id="MF_00454">
    <property type="entry name" value="FluC"/>
    <property type="match status" value="1"/>
</dbReference>
<feature type="transmembrane region" description="Helical" evidence="12">
    <location>
        <begin position="6"/>
        <end position="26"/>
    </location>
</feature>
<keyword evidence="6 12" id="KW-0915">Sodium</keyword>
<keyword evidence="12" id="KW-0813">Transport</keyword>
<feature type="transmembrane region" description="Helical" evidence="12">
    <location>
        <begin position="108"/>
        <end position="129"/>
    </location>
</feature>
<dbReference type="RefSeq" id="WP_205101931.1">
    <property type="nucleotide sequence ID" value="NZ_JACJJC010000003.1"/>
</dbReference>
<keyword evidence="2 12" id="KW-1003">Cell membrane</keyword>
<keyword evidence="4 12" id="KW-0812">Transmembrane</keyword>
<evidence type="ECO:0000256" key="2">
    <source>
        <dbReference type="ARBA" id="ARBA00022475"/>
    </source>
</evidence>
<dbReference type="NCBIfam" id="NF010792">
    <property type="entry name" value="PRK14196.1"/>
    <property type="match status" value="1"/>
</dbReference>
<keyword evidence="5 12" id="KW-1133">Transmembrane helix</keyword>
<feature type="binding site" evidence="12">
    <location>
        <position position="80"/>
    </location>
    <ligand>
        <name>Na(+)</name>
        <dbReference type="ChEBI" id="CHEBI:29101"/>
        <note>structural</note>
    </ligand>
</feature>
<evidence type="ECO:0000256" key="12">
    <source>
        <dbReference type="HAMAP-Rule" id="MF_00454"/>
    </source>
</evidence>
<keyword evidence="3" id="KW-0997">Cell inner membrane</keyword>
<keyword evidence="14" id="KW-1185">Reference proteome</keyword>
<feature type="transmembrane region" description="Helical" evidence="12">
    <location>
        <begin position="38"/>
        <end position="60"/>
    </location>
</feature>
<evidence type="ECO:0000256" key="9">
    <source>
        <dbReference type="ARBA" id="ARBA00023303"/>
    </source>
</evidence>
<protein>
    <recommendedName>
        <fullName evidence="12">Fluoride-specific ion channel FluC</fullName>
    </recommendedName>
</protein>
<comment type="caution">
    <text evidence="13">The sequence shown here is derived from an EMBL/GenBank/DDBJ whole genome shotgun (WGS) entry which is preliminary data.</text>
</comment>
<evidence type="ECO:0000256" key="1">
    <source>
        <dbReference type="ARBA" id="ARBA00004651"/>
    </source>
</evidence>
<organism evidence="13 14">
    <name type="scientific">Sutterella massiliensis</name>
    <dbReference type="NCBI Taxonomy" id="1816689"/>
    <lineage>
        <taxon>Bacteria</taxon>
        <taxon>Pseudomonadati</taxon>
        <taxon>Pseudomonadota</taxon>
        <taxon>Betaproteobacteria</taxon>
        <taxon>Burkholderiales</taxon>
        <taxon>Sutterellaceae</taxon>
        <taxon>Sutterella</taxon>
    </lineage>
</organism>
<name>A0ABS2DRX3_9BURK</name>
<evidence type="ECO:0000313" key="14">
    <source>
        <dbReference type="Proteomes" id="UP000715095"/>
    </source>
</evidence>
<comment type="similarity">
    <text evidence="10 12">Belongs to the fluoride channel Fluc/FEX (TC 1.A.43) family.</text>
</comment>
<evidence type="ECO:0000256" key="5">
    <source>
        <dbReference type="ARBA" id="ARBA00022989"/>
    </source>
</evidence>
<evidence type="ECO:0000256" key="11">
    <source>
        <dbReference type="ARBA" id="ARBA00035585"/>
    </source>
</evidence>
<comment type="subcellular location">
    <subcellularLocation>
        <location evidence="1 12">Cell membrane</location>
        <topology evidence="1 12">Multi-pass membrane protein</topology>
    </subcellularLocation>
</comment>
<evidence type="ECO:0000256" key="8">
    <source>
        <dbReference type="ARBA" id="ARBA00023136"/>
    </source>
</evidence>
<evidence type="ECO:0000313" key="13">
    <source>
        <dbReference type="EMBL" id="MBM6703463.1"/>
    </source>
</evidence>
<proteinExistence type="inferred from homology"/>
<keyword evidence="8 12" id="KW-0472">Membrane</keyword>
<comment type="catalytic activity">
    <reaction evidence="11">
        <text>fluoride(in) = fluoride(out)</text>
        <dbReference type="Rhea" id="RHEA:76159"/>
        <dbReference type="ChEBI" id="CHEBI:17051"/>
    </reaction>
    <physiologicalReaction direction="left-to-right" evidence="11">
        <dbReference type="Rhea" id="RHEA:76160"/>
    </physiologicalReaction>
</comment>
<feature type="binding site" evidence="12">
    <location>
        <position position="83"/>
    </location>
    <ligand>
        <name>Na(+)</name>
        <dbReference type="ChEBI" id="CHEBI:29101"/>
        <note>structural</note>
    </ligand>
</feature>
<comment type="function">
    <text evidence="12">Fluoride-specific ion channel. Important for reducing fluoride concentration in the cell, thus reducing its toxicity.</text>
</comment>
<evidence type="ECO:0000256" key="6">
    <source>
        <dbReference type="ARBA" id="ARBA00023053"/>
    </source>
</evidence>